<dbReference type="AlphaFoldDB" id="A0A2T4U1N8"/>
<evidence type="ECO:0000313" key="3">
    <source>
        <dbReference type="Proteomes" id="UP000241436"/>
    </source>
</evidence>
<reference evidence="3" key="2">
    <citation type="journal article" date="2018" name="Environ. Microbiol.">
        <title>Bloom of a denitrifying methanotroph, 'Candidatus Methylomirabilis limnetica', in a deep stratified lake.</title>
        <authorList>
            <person name="Graf J.S."/>
            <person name="Mayr M.J."/>
            <person name="Marchant H.K."/>
            <person name="Tienken D."/>
            <person name="Hach P.F."/>
            <person name="Brand A."/>
            <person name="Schubert C.J."/>
            <person name="Kuypers M.M."/>
            <person name="Milucka J."/>
        </authorList>
    </citation>
    <scope>NUCLEOTIDE SEQUENCE [LARGE SCALE GENOMIC DNA]</scope>
    <source>
        <strain evidence="3">Zug</strain>
    </source>
</reference>
<dbReference type="RefSeq" id="WP_107560879.1">
    <property type="nucleotide sequence ID" value="NZ_NVQC01000003.1"/>
</dbReference>
<evidence type="ECO:0000313" key="2">
    <source>
        <dbReference type="EMBL" id="PTL37248.1"/>
    </source>
</evidence>
<keyword evidence="1" id="KW-0472">Membrane</keyword>
<comment type="caution">
    <text evidence="2">The sequence shown here is derived from an EMBL/GenBank/DDBJ whole genome shotgun (WGS) entry which is preliminary data.</text>
</comment>
<name>A0A2T4U1N8_9BACT</name>
<keyword evidence="1" id="KW-0812">Transmembrane</keyword>
<protein>
    <submittedName>
        <fullName evidence="2">Uncharacterized protein</fullName>
    </submittedName>
</protein>
<sequence length="164" mass="17989">MLQLTDTAKMAQGYSRKRGLSLLLRTLHLVGFGILLGGHTFAIDADRLLPALYMTIASGIGLMVLEISTIGLHWLFMGKGAAVLIKLLVLLAVPYAWDYRLPLLLLVVAIASVSSHMPGRYRHYSILQGRIIQFGEALRVIPSSDNASHTNLTVHSRIREGSQS</sequence>
<feature type="transmembrane region" description="Helical" evidence="1">
    <location>
        <begin position="74"/>
        <end position="97"/>
    </location>
</feature>
<keyword evidence="3" id="KW-1185">Reference proteome</keyword>
<organism evidence="2 3">
    <name type="scientific">Candidatus Methylomirabilis limnetica</name>
    <dbReference type="NCBI Taxonomy" id="2033718"/>
    <lineage>
        <taxon>Bacteria</taxon>
        <taxon>Candidatus Methylomirabilota</taxon>
        <taxon>Candidatus Methylomirabilia</taxon>
        <taxon>Candidatus Methylomirabilales</taxon>
        <taxon>Candidatus Methylomirabilaceae</taxon>
        <taxon>Candidatus Methylomirabilis</taxon>
    </lineage>
</organism>
<proteinExistence type="predicted"/>
<feature type="transmembrane region" description="Helical" evidence="1">
    <location>
        <begin position="48"/>
        <end position="67"/>
    </location>
</feature>
<reference evidence="2 3" key="1">
    <citation type="submission" date="2017-09" db="EMBL/GenBank/DDBJ databases">
        <title>Bloom of a denitrifying methanotroph, Candidatus Methylomirabilis limnetica, in a deep stratified lake.</title>
        <authorList>
            <person name="Graf J.S."/>
            <person name="Marchant H.K."/>
            <person name="Tienken D."/>
            <person name="Hach P.F."/>
            <person name="Brand A."/>
            <person name="Schubert C.J."/>
            <person name="Kuypers M.M."/>
            <person name="Milucka J."/>
        </authorList>
    </citation>
    <scope>NUCLEOTIDE SEQUENCE [LARGE SCALE GENOMIC DNA]</scope>
    <source>
        <strain evidence="2 3">Zug</strain>
    </source>
</reference>
<gene>
    <name evidence="2" type="ORF">CLG94_00120</name>
</gene>
<feature type="transmembrane region" description="Helical" evidence="1">
    <location>
        <begin position="20"/>
        <end position="42"/>
    </location>
</feature>
<evidence type="ECO:0000256" key="1">
    <source>
        <dbReference type="SAM" id="Phobius"/>
    </source>
</evidence>
<dbReference type="EMBL" id="NVQC01000003">
    <property type="protein sequence ID" value="PTL37248.1"/>
    <property type="molecule type" value="Genomic_DNA"/>
</dbReference>
<accession>A0A2T4U1N8</accession>
<keyword evidence="1" id="KW-1133">Transmembrane helix</keyword>
<dbReference type="Proteomes" id="UP000241436">
    <property type="component" value="Unassembled WGS sequence"/>
</dbReference>